<organism evidence="1 2">
    <name type="scientific">Mycobacterium lentiflavum</name>
    <dbReference type="NCBI Taxonomy" id="141349"/>
    <lineage>
        <taxon>Bacteria</taxon>
        <taxon>Bacillati</taxon>
        <taxon>Actinomycetota</taxon>
        <taxon>Actinomycetes</taxon>
        <taxon>Mycobacteriales</taxon>
        <taxon>Mycobacteriaceae</taxon>
        <taxon>Mycobacterium</taxon>
        <taxon>Mycobacterium simiae complex</taxon>
    </lineage>
</organism>
<sequence>MTDLLGKLGRLGDSGVLTDAEFTNERSASAEIASRRDGPSAAADALSKLRYPDDGEHHYQDLPTICSHPIV</sequence>
<accession>A0A0E4GY18</accession>
<dbReference type="EMBL" id="CTEE01000001">
    <property type="protein sequence ID" value="CQD13717.1"/>
    <property type="molecule type" value="Genomic_DNA"/>
</dbReference>
<protein>
    <recommendedName>
        <fullName evidence="3">SHOCT domain-containing protein</fullName>
    </recommendedName>
</protein>
<evidence type="ECO:0000313" key="2">
    <source>
        <dbReference type="Proteomes" id="UP000199251"/>
    </source>
</evidence>
<reference evidence="1 2" key="1">
    <citation type="submission" date="2015-03" db="EMBL/GenBank/DDBJ databases">
        <authorList>
            <person name="Urmite Genomes"/>
        </authorList>
    </citation>
    <scope>NUCLEOTIDE SEQUENCE [LARGE SCALE GENOMIC DNA]</scope>
    <source>
        <strain evidence="1 2">CSUR P1491</strain>
    </source>
</reference>
<dbReference type="Proteomes" id="UP000199251">
    <property type="component" value="Unassembled WGS sequence"/>
</dbReference>
<gene>
    <name evidence="1" type="ORF">BN1232_02762</name>
</gene>
<name>A0A0E4GY18_MYCLN</name>
<dbReference type="AlphaFoldDB" id="A0A0E4GY18"/>
<proteinExistence type="predicted"/>
<evidence type="ECO:0008006" key="3">
    <source>
        <dbReference type="Google" id="ProtNLM"/>
    </source>
</evidence>
<evidence type="ECO:0000313" key="1">
    <source>
        <dbReference type="EMBL" id="CQD13717.1"/>
    </source>
</evidence>